<feature type="transmembrane region" description="Helical" evidence="1">
    <location>
        <begin position="39"/>
        <end position="60"/>
    </location>
</feature>
<dbReference type="Proteomes" id="UP000011910">
    <property type="component" value="Unassembled WGS sequence"/>
</dbReference>
<sequence>METLDKTKLPEKNKEQLLADQERLKAEMEMQLDYIKDDAASVGKTVLMVGGGIFLAYKLARYVTRDKRKKKLVFNPNGSGPIRLKGEAHIKPTFGQLMKQQLMTIAVLIIASRIKGVLKERNILND</sequence>
<accession>M7NQ54</accession>
<evidence type="ECO:0000256" key="1">
    <source>
        <dbReference type="SAM" id="Phobius"/>
    </source>
</evidence>
<dbReference type="RefSeq" id="WP_009194396.1">
    <property type="nucleotide sequence ID" value="NZ_AODQ01000016.1"/>
</dbReference>
<protein>
    <submittedName>
        <fullName evidence="2">Uncharacterized protein</fullName>
    </submittedName>
</protein>
<organism evidence="2 3">
    <name type="scientific">Cesiribacter andamanensis AMV16</name>
    <dbReference type="NCBI Taxonomy" id="1279009"/>
    <lineage>
        <taxon>Bacteria</taxon>
        <taxon>Pseudomonadati</taxon>
        <taxon>Bacteroidota</taxon>
        <taxon>Cytophagia</taxon>
        <taxon>Cytophagales</taxon>
        <taxon>Cesiribacteraceae</taxon>
        <taxon>Cesiribacter</taxon>
    </lineage>
</organism>
<evidence type="ECO:0000313" key="3">
    <source>
        <dbReference type="Proteomes" id="UP000011910"/>
    </source>
</evidence>
<name>M7NQ54_9BACT</name>
<keyword evidence="1" id="KW-0472">Membrane</keyword>
<dbReference type="OrthoDB" id="9936890at2"/>
<reference evidence="2 3" key="1">
    <citation type="journal article" date="2013" name="Genome Announc.">
        <title>Draft Genome Sequence of Cesiribacter andamanensis Strain AMV16T, Isolated from a Soil Sample from a Mud Volcano in the Andaman Islands, India.</title>
        <authorList>
            <person name="Shivaji S."/>
            <person name="Ara S."/>
            <person name="Begum Z."/>
            <person name="Srinivas T.N."/>
            <person name="Singh A."/>
            <person name="Kumar Pinnaka A."/>
        </authorList>
    </citation>
    <scope>NUCLEOTIDE SEQUENCE [LARGE SCALE GENOMIC DNA]</scope>
    <source>
        <strain evidence="2 3">AMV16</strain>
    </source>
</reference>
<gene>
    <name evidence="2" type="ORF">ADICEAN_00994</name>
</gene>
<comment type="caution">
    <text evidence="2">The sequence shown here is derived from an EMBL/GenBank/DDBJ whole genome shotgun (WGS) entry which is preliminary data.</text>
</comment>
<dbReference type="STRING" id="1279009.ADICEAN_00994"/>
<dbReference type="AlphaFoldDB" id="M7NQ54"/>
<evidence type="ECO:0000313" key="2">
    <source>
        <dbReference type="EMBL" id="EMR03845.1"/>
    </source>
</evidence>
<keyword evidence="3" id="KW-1185">Reference proteome</keyword>
<keyword evidence="1" id="KW-0812">Transmembrane</keyword>
<proteinExistence type="predicted"/>
<dbReference type="EMBL" id="AODQ01000016">
    <property type="protein sequence ID" value="EMR03845.1"/>
    <property type="molecule type" value="Genomic_DNA"/>
</dbReference>
<keyword evidence="1" id="KW-1133">Transmembrane helix</keyword>